<dbReference type="AlphaFoldDB" id="A0AAW0LKT3"/>
<evidence type="ECO:0000313" key="1">
    <source>
        <dbReference type="EMBL" id="KAK7852230.1"/>
    </source>
</evidence>
<protein>
    <submittedName>
        <fullName evidence="1">Uncharacterized protein</fullName>
    </submittedName>
</protein>
<dbReference type="EMBL" id="PKMF04000078">
    <property type="protein sequence ID" value="KAK7852230.1"/>
    <property type="molecule type" value="Genomic_DNA"/>
</dbReference>
<dbReference type="Proteomes" id="UP000237347">
    <property type="component" value="Unassembled WGS sequence"/>
</dbReference>
<evidence type="ECO:0000313" key="2">
    <source>
        <dbReference type="Proteomes" id="UP000237347"/>
    </source>
</evidence>
<keyword evidence="2" id="KW-1185">Reference proteome</keyword>
<comment type="caution">
    <text evidence="1">The sequence shown here is derived from an EMBL/GenBank/DDBJ whole genome shotgun (WGS) entry which is preliminary data.</text>
</comment>
<reference evidence="1 2" key="1">
    <citation type="journal article" date="2018" name="Sci. Data">
        <title>The draft genome sequence of cork oak.</title>
        <authorList>
            <person name="Ramos A.M."/>
            <person name="Usie A."/>
            <person name="Barbosa P."/>
            <person name="Barros P.M."/>
            <person name="Capote T."/>
            <person name="Chaves I."/>
            <person name="Simoes F."/>
            <person name="Abreu I."/>
            <person name="Carrasquinho I."/>
            <person name="Faro C."/>
            <person name="Guimaraes J.B."/>
            <person name="Mendonca D."/>
            <person name="Nobrega F."/>
            <person name="Rodrigues L."/>
            <person name="Saibo N.J.M."/>
            <person name="Varela M.C."/>
            <person name="Egas C."/>
            <person name="Matos J."/>
            <person name="Miguel C.M."/>
            <person name="Oliveira M.M."/>
            <person name="Ricardo C.P."/>
            <person name="Goncalves S."/>
        </authorList>
    </citation>
    <scope>NUCLEOTIDE SEQUENCE [LARGE SCALE GENOMIC DNA]</scope>
    <source>
        <strain evidence="2">cv. HL8</strain>
    </source>
</reference>
<proteinExistence type="predicted"/>
<accession>A0AAW0LKT3</accession>
<gene>
    <name evidence="1" type="ORF">CFP56_039875</name>
</gene>
<sequence length="44" mass="5407">MRSTRRISLISANSNFSSRTLDTFPLRLMMKMRFLVYQHRMVWK</sequence>
<organism evidence="1 2">
    <name type="scientific">Quercus suber</name>
    <name type="common">Cork oak</name>
    <dbReference type="NCBI Taxonomy" id="58331"/>
    <lineage>
        <taxon>Eukaryota</taxon>
        <taxon>Viridiplantae</taxon>
        <taxon>Streptophyta</taxon>
        <taxon>Embryophyta</taxon>
        <taxon>Tracheophyta</taxon>
        <taxon>Spermatophyta</taxon>
        <taxon>Magnoliopsida</taxon>
        <taxon>eudicotyledons</taxon>
        <taxon>Gunneridae</taxon>
        <taxon>Pentapetalae</taxon>
        <taxon>rosids</taxon>
        <taxon>fabids</taxon>
        <taxon>Fagales</taxon>
        <taxon>Fagaceae</taxon>
        <taxon>Quercus</taxon>
    </lineage>
</organism>
<name>A0AAW0LKT3_QUESU</name>